<comment type="similarity">
    <text evidence="1">Belongs to the sigma-70 factor family. ECF subfamily.</text>
</comment>
<dbReference type="InterPro" id="IPR013324">
    <property type="entry name" value="RNA_pol_sigma_r3/r4-like"/>
</dbReference>
<evidence type="ECO:0000259" key="7">
    <source>
        <dbReference type="Pfam" id="PF08281"/>
    </source>
</evidence>
<dbReference type="PANTHER" id="PTHR30173:SF36">
    <property type="entry name" value="ECF RNA POLYMERASE SIGMA FACTOR SIGJ"/>
    <property type="match status" value="1"/>
</dbReference>
<evidence type="ECO:0000259" key="8">
    <source>
        <dbReference type="Pfam" id="PF12680"/>
    </source>
</evidence>
<evidence type="ECO:0000259" key="6">
    <source>
        <dbReference type="Pfam" id="PF04542"/>
    </source>
</evidence>
<dbReference type="AlphaFoldDB" id="A0A2W2GLU4"/>
<dbReference type="SUPFAM" id="SSF88946">
    <property type="entry name" value="Sigma2 domain of RNA polymerase sigma factors"/>
    <property type="match status" value="1"/>
</dbReference>
<evidence type="ECO:0000256" key="4">
    <source>
        <dbReference type="ARBA" id="ARBA00023082"/>
    </source>
</evidence>
<dbReference type="NCBIfam" id="NF006089">
    <property type="entry name" value="PRK08241.1"/>
    <property type="match status" value="1"/>
</dbReference>
<dbReference type="Gene3D" id="1.10.1740.10">
    <property type="match status" value="1"/>
</dbReference>
<keyword evidence="4" id="KW-0731">Sigma factor</keyword>
<dbReference type="NCBIfam" id="TIGR02937">
    <property type="entry name" value="sigma70-ECF"/>
    <property type="match status" value="1"/>
</dbReference>
<evidence type="ECO:0000256" key="3">
    <source>
        <dbReference type="ARBA" id="ARBA00023015"/>
    </source>
</evidence>
<dbReference type="GO" id="GO:0016987">
    <property type="term" value="F:sigma factor activity"/>
    <property type="evidence" value="ECO:0007669"/>
    <property type="project" value="UniProtKB-KW"/>
</dbReference>
<dbReference type="GO" id="GO:0006352">
    <property type="term" value="P:DNA-templated transcription initiation"/>
    <property type="evidence" value="ECO:0007669"/>
    <property type="project" value="InterPro"/>
</dbReference>
<dbReference type="Proteomes" id="UP000248544">
    <property type="component" value="Unassembled WGS sequence"/>
</dbReference>
<keyword evidence="3" id="KW-0805">Transcription regulation</keyword>
<proteinExistence type="inferred from homology"/>
<dbReference type="SUPFAM" id="SSF88659">
    <property type="entry name" value="Sigma3 and sigma4 domains of RNA polymerase sigma factors"/>
    <property type="match status" value="1"/>
</dbReference>
<accession>A0A2W2GLU4</accession>
<name>A0A2W2GLU4_9ACTN</name>
<feature type="domain" description="RNA polymerase sigma factor 70 region 4 type 2" evidence="7">
    <location>
        <begin position="142"/>
        <end position="193"/>
    </location>
</feature>
<dbReference type="InterPro" id="IPR014305">
    <property type="entry name" value="RNA_pol_sigma-G_actinobac"/>
</dbReference>
<evidence type="ECO:0000256" key="2">
    <source>
        <dbReference type="ARBA" id="ARBA00011344"/>
    </source>
</evidence>
<keyword evidence="10" id="KW-1185">Reference proteome</keyword>
<dbReference type="InterPro" id="IPR052704">
    <property type="entry name" value="ECF_Sigma-70_Domain"/>
</dbReference>
<evidence type="ECO:0000313" key="10">
    <source>
        <dbReference type="Proteomes" id="UP000248544"/>
    </source>
</evidence>
<comment type="subunit">
    <text evidence="2">Interacts transiently with the RNA polymerase catalytic core formed by RpoA, RpoB, RpoC and RpoZ (2 alpha, 1 beta, 1 beta' and 1 omega subunit) to form the RNA polymerase holoenzyme that can initiate transcription.</text>
</comment>
<evidence type="ECO:0000256" key="1">
    <source>
        <dbReference type="ARBA" id="ARBA00010641"/>
    </source>
</evidence>
<dbReference type="InterPro" id="IPR014284">
    <property type="entry name" value="RNA_pol_sigma-70_dom"/>
</dbReference>
<keyword evidence="5" id="KW-0804">Transcription</keyword>
<dbReference type="Pfam" id="PF04542">
    <property type="entry name" value="Sigma70_r2"/>
    <property type="match status" value="1"/>
</dbReference>
<dbReference type="Gene3D" id="1.10.10.10">
    <property type="entry name" value="Winged helix-like DNA-binding domain superfamily/Winged helix DNA-binding domain"/>
    <property type="match status" value="1"/>
</dbReference>
<gene>
    <name evidence="9" type="ORF">C1I98_24580</name>
</gene>
<evidence type="ECO:0000256" key="5">
    <source>
        <dbReference type="ARBA" id="ARBA00023163"/>
    </source>
</evidence>
<sequence length="332" mass="36170">MADLTAATRHEQRGPAEGESWLERYRAELIGYCYRMLGSAAEAEDAVQETLTRAWQGFDAFEGRSALRSWLYRIATNVCLNMRKSGQRRARPMDLASPAVAGAPPRAALPEAVWIEPIPDLPLAAGGDPAELVVSRERISLAFVAALQYLTPRQRAVLIMRDVLSLRADEVAESLDTTVAAVKSTLQRARAALAGREVIEPEPYRPADAAQRALLARYVDAFQRHDFDALVALLHEDATMSMPPFPWWLRGREEIRRVLLGGGGGACRGARLMPTVANGSPAFGQYRPSGEGGHEPFALVVTEVSGGRIIGVTTFLEATGLFPSFALPPRLP</sequence>
<dbReference type="RefSeq" id="WP_111169797.1">
    <property type="nucleotide sequence ID" value="NZ_POUA01000220.1"/>
</dbReference>
<dbReference type="GO" id="GO:0003677">
    <property type="term" value="F:DNA binding"/>
    <property type="evidence" value="ECO:0007669"/>
    <property type="project" value="InterPro"/>
</dbReference>
<dbReference type="InterPro" id="IPR036388">
    <property type="entry name" value="WH-like_DNA-bd_sf"/>
</dbReference>
<dbReference type="EMBL" id="POUA01000220">
    <property type="protein sequence ID" value="PZG38128.1"/>
    <property type="molecule type" value="Genomic_DNA"/>
</dbReference>
<feature type="domain" description="SnoaL-like" evidence="8">
    <location>
        <begin position="216"/>
        <end position="290"/>
    </location>
</feature>
<dbReference type="NCBIfam" id="TIGR02960">
    <property type="entry name" value="SigX5"/>
    <property type="match status" value="1"/>
</dbReference>
<evidence type="ECO:0000313" key="9">
    <source>
        <dbReference type="EMBL" id="PZG38128.1"/>
    </source>
</evidence>
<dbReference type="Pfam" id="PF08281">
    <property type="entry name" value="Sigma70_r4_2"/>
    <property type="match status" value="1"/>
</dbReference>
<dbReference type="InterPro" id="IPR013249">
    <property type="entry name" value="RNA_pol_sigma70_r4_t2"/>
</dbReference>
<dbReference type="Gene3D" id="3.10.450.50">
    <property type="match status" value="1"/>
</dbReference>
<reference evidence="9 10" key="1">
    <citation type="submission" date="2018-01" db="EMBL/GenBank/DDBJ databases">
        <title>Draft genome sequence of Sphaerisporangium sp. 7K107.</title>
        <authorList>
            <person name="Sahin N."/>
            <person name="Saygin H."/>
            <person name="Ay H."/>
        </authorList>
    </citation>
    <scope>NUCLEOTIDE SEQUENCE [LARGE SCALE GENOMIC DNA]</scope>
    <source>
        <strain evidence="9 10">7K107</strain>
    </source>
</reference>
<dbReference type="InterPro" id="IPR032710">
    <property type="entry name" value="NTF2-like_dom_sf"/>
</dbReference>
<dbReference type="SUPFAM" id="SSF54427">
    <property type="entry name" value="NTF2-like"/>
    <property type="match status" value="1"/>
</dbReference>
<dbReference type="CDD" id="cd06171">
    <property type="entry name" value="Sigma70_r4"/>
    <property type="match status" value="1"/>
</dbReference>
<dbReference type="Pfam" id="PF12680">
    <property type="entry name" value="SnoaL_2"/>
    <property type="match status" value="1"/>
</dbReference>
<dbReference type="InterPro" id="IPR007627">
    <property type="entry name" value="RNA_pol_sigma70_r2"/>
</dbReference>
<dbReference type="InterPro" id="IPR013325">
    <property type="entry name" value="RNA_pol_sigma_r2"/>
</dbReference>
<protein>
    <submittedName>
        <fullName evidence="9">RNA polymerase subunit sigma-70</fullName>
    </submittedName>
</protein>
<dbReference type="CDD" id="cd00531">
    <property type="entry name" value="NTF2_like"/>
    <property type="match status" value="1"/>
</dbReference>
<comment type="caution">
    <text evidence="9">The sequence shown here is derived from an EMBL/GenBank/DDBJ whole genome shotgun (WGS) entry which is preliminary data.</text>
</comment>
<dbReference type="InterPro" id="IPR037401">
    <property type="entry name" value="SnoaL-like"/>
</dbReference>
<dbReference type="PANTHER" id="PTHR30173">
    <property type="entry name" value="SIGMA 19 FACTOR"/>
    <property type="match status" value="1"/>
</dbReference>
<organism evidence="9 10">
    <name type="scientific">Spongiactinospora gelatinilytica</name>
    <dbReference type="NCBI Taxonomy" id="2666298"/>
    <lineage>
        <taxon>Bacteria</taxon>
        <taxon>Bacillati</taxon>
        <taxon>Actinomycetota</taxon>
        <taxon>Actinomycetes</taxon>
        <taxon>Streptosporangiales</taxon>
        <taxon>Streptosporangiaceae</taxon>
        <taxon>Spongiactinospora</taxon>
    </lineage>
</organism>
<feature type="domain" description="RNA polymerase sigma-70 region 2" evidence="6">
    <location>
        <begin position="23"/>
        <end position="88"/>
    </location>
</feature>